<dbReference type="InterPro" id="IPR001214">
    <property type="entry name" value="SET_dom"/>
</dbReference>
<dbReference type="RefSeq" id="XP_018021839.1">
    <property type="nucleotide sequence ID" value="XM_018166350.2"/>
</dbReference>
<sequence length="512" mass="58145">MPEGKNSCEVCRKAAKQFCSSCKAVFYCSKECQKRGWKEHKNNCRCFSIQVHPKYGRLLIATRDIKAGEVLLKESPLLVGPKEKSSAIVCLGCHRAARDYRCIRCHYPLCGPQCQTAKYHKDECEVLSRVEVPPEFNGASQSALSHVTVLRVLLTQKFDHKTWQLISDMQDHFAEIKRGDLYRYFMTNVVDFLMKVVHYEEADEATILRVCGILMTNSFEVKHNGSRVRGLYHTASKMAHSCVANTKHVFEDDLTGVFIATQPITKGTPITVNYSQVLWNTMARRQHLKMLKFFLCECPRCCDATELGTHFSTLLCDECGSSVVSRNPLDLDAPWSCSKCPHVISAKQVRWGDAVLYKELRELDKSSPRALENFLEKYKKTLHSQHRFFVEAKYGLVKLYGNSPNCRFRDMSRTQLENKVNWSRSLLDLSAVLDPGLSLLRGSLLFELQAGIVALAKHLLSNDIITTEGAKDYMKEAAEVLQEATAILNHEPDMRDGGLNERLSYIAQELEI</sequence>
<accession>A0A8B7P6Q0</accession>
<dbReference type="GO" id="GO:0008757">
    <property type="term" value="F:S-adenosylmethionine-dependent methyltransferase activity"/>
    <property type="evidence" value="ECO:0007669"/>
    <property type="project" value="UniProtKB-ARBA"/>
</dbReference>
<keyword evidence="7" id="KW-1185">Reference proteome</keyword>
<feature type="domain" description="MYND-type" evidence="6">
    <location>
        <begin position="8"/>
        <end position="44"/>
    </location>
</feature>
<gene>
    <name evidence="8" type="primary">LOC108678021</name>
</gene>
<dbReference type="Proteomes" id="UP000694843">
    <property type="component" value="Unplaced"/>
</dbReference>
<dbReference type="PROSITE" id="PS50280">
    <property type="entry name" value="SET"/>
    <property type="match status" value="1"/>
</dbReference>
<dbReference type="CDD" id="cd20071">
    <property type="entry name" value="SET_SMYD"/>
    <property type="match status" value="1"/>
</dbReference>
<dbReference type="PROSITE" id="PS50865">
    <property type="entry name" value="ZF_MYND_2"/>
    <property type="match status" value="1"/>
</dbReference>
<dbReference type="SUPFAM" id="SSF144232">
    <property type="entry name" value="HIT/MYND zinc finger-like"/>
    <property type="match status" value="1"/>
</dbReference>
<evidence type="ECO:0000256" key="4">
    <source>
        <dbReference type="PROSITE-ProRule" id="PRU00134"/>
    </source>
</evidence>
<reference evidence="8" key="1">
    <citation type="submission" date="2025-08" db="UniProtKB">
        <authorList>
            <consortium name="RefSeq"/>
        </authorList>
    </citation>
    <scope>IDENTIFICATION</scope>
    <source>
        <tissue evidence="8">Whole organism</tissue>
    </source>
</reference>
<evidence type="ECO:0000256" key="1">
    <source>
        <dbReference type="ARBA" id="ARBA00022723"/>
    </source>
</evidence>
<evidence type="ECO:0000313" key="7">
    <source>
        <dbReference type="Proteomes" id="UP000694843"/>
    </source>
</evidence>
<feature type="domain" description="SET" evidence="5">
    <location>
        <begin position="42"/>
        <end position="275"/>
    </location>
</feature>
<evidence type="ECO:0000256" key="2">
    <source>
        <dbReference type="ARBA" id="ARBA00022771"/>
    </source>
</evidence>
<protein>
    <submittedName>
        <fullName evidence="8">SET domain-containing protein SmydA-8</fullName>
    </submittedName>
</protein>
<evidence type="ECO:0000259" key="5">
    <source>
        <dbReference type="PROSITE" id="PS50280"/>
    </source>
</evidence>
<dbReference type="Gene3D" id="6.10.140.2220">
    <property type="match status" value="2"/>
</dbReference>
<dbReference type="PROSITE" id="PS01360">
    <property type="entry name" value="ZF_MYND_1"/>
    <property type="match status" value="1"/>
</dbReference>
<dbReference type="GeneID" id="108678021"/>
<dbReference type="AlphaFoldDB" id="A0A8B7P6Q0"/>
<dbReference type="PANTHER" id="PTHR46455">
    <property type="entry name" value="SET AND MYND DOMAIN CONTAINING, ARTHROPOD-SPECIFIC, MEMBER 4, ISOFORM A"/>
    <property type="match status" value="1"/>
</dbReference>
<dbReference type="GO" id="GO:0008170">
    <property type="term" value="F:N-methyltransferase activity"/>
    <property type="evidence" value="ECO:0007669"/>
    <property type="project" value="UniProtKB-ARBA"/>
</dbReference>
<proteinExistence type="predicted"/>
<evidence type="ECO:0000313" key="8">
    <source>
        <dbReference type="RefSeq" id="XP_018021839.1"/>
    </source>
</evidence>
<evidence type="ECO:0000259" key="6">
    <source>
        <dbReference type="PROSITE" id="PS50865"/>
    </source>
</evidence>
<dbReference type="OMA" id="KCFDCAC"/>
<dbReference type="InterPro" id="IPR002893">
    <property type="entry name" value="Znf_MYND"/>
</dbReference>
<dbReference type="Gene3D" id="2.170.270.10">
    <property type="entry name" value="SET domain"/>
    <property type="match status" value="1"/>
</dbReference>
<dbReference type="InterPro" id="IPR053010">
    <property type="entry name" value="SET_SmydA-8"/>
</dbReference>
<name>A0A8B7P6Q0_HYAAZ</name>
<keyword evidence="3" id="KW-0862">Zinc</keyword>
<dbReference type="OrthoDB" id="265717at2759"/>
<dbReference type="Pfam" id="PF01753">
    <property type="entry name" value="zf-MYND"/>
    <property type="match status" value="1"/>
</dbReference>
<keyword evidence="1" id="KW-0479">Metal-binding</keyword>
<organism evidence="7 8">
    <name type="scientific">Hyalella azteca</name>
    <name type="common">Amphipod</name>
    <dbReference type="NCBI Taxonomy" id="294128"/>
    <lineage>
        <taxon>Eukaryota</taxon>
        <taxon>Metazoa</taxon>
        <taxon>Ecdysozoa</taxon>
        <taxon>Arthropoda</taxon>
        <taxon>Crustacea</taxon>
        <taxon>Multicrustacea</taxon>
        <taxon>Malacostraca</taxon>
        <taxon>Eumalacostraca</taxon>
        <taxon>Peracarida</taxon>
        <taxon>Amphipoda</taxon>
        <taxon>Senticaudata</taxon>
        <taxon>Talitrida</taxon>
        <taxon>Talitroidea</taxon>
        <taxon>Hyalellidae</taxon>
        <taxon>Hyalella</taxon>
    </lineage>
</organism>
<dbReference type="GO" id="GO:0008270">
    <property type="term" value="F:zinc ion binding"/>
    <property type="evidence" value="ECO:0007669"/>
    <property type="project" value="UniProtKB-KW"/>
</dbReference>
<dbReference type="SUPFAM" id="SSF82199">
    <property type="entry name" value="SET domain"/>
    <property type="match status" value="1"/>
</dbReference>
<dbReference type="KEGG" id="hazt:108678021"/>
<keyword evidence="2 4" id="KW-0863">Zinc-finger</keyword>
<dbReference type="InterPro" id="IPR046341">
    <property type="entry name" value="SET_dom_sf"/>
</dbReference>
<dbReference type="PANTHER" id="PTHR46455:SF1">
    <property type="entry name" value="SET AND MYND DOMAIN CONTAINING, ARTHROPOD-SPECIFIC, MEMBER 2"/>
    <property type="match status" value="1"/>
</dbReference>
<evidence type="ECO:0000256" key="3">
    <source>
        <dbReference type="ARBA" id="ARBA00022833"/>
    </source>
</evidence>
<dbReference type="Gene3D" id="1.10.220.160">
    <property type="match status" value="1"/>
</dbReference>
<dbReference type="Pfam" id="PF00856">
    <property type="entry name" value="SET"/>
    <property type="match status" value="1"/>
</dbReference>
<dbReference type="GO" id="GO:0008276">
    <property type="term" value="F:protein methyltransferase activity"/>
    <property type="evidence" value="ECO:0007669"/>
    <property type="project" value="UniProtKB-ARBA"/>
</dbReference>